<evidence type="ECO:0000256" key="2">
    <source>
        <dbReference type="ARBA" id="ARBA00022801"/>
    </source>
</evidence>
<dbReference type="Gene3D" id="3.60.20.30">
    <property type="entry name" value="(Glycosyl)asparaginase"/>
    <property type="match status" value="1"/>
</dbReference>
<evidence type="ECO:0000256" key="1">
    <source>
        <dbReference type="ARBA" id="ARBA00022670"/>
    </source>
</evidence>
<evidence type="ECO:0000313" key="10">
    <source>
        <dbReference type="EMBL" id="ASE38982.1"/>
    </source>
</evidence>
<evidence type="ECO:0000313" key="12">
    <source>
        <dbReference type="Proteomes" id="UP000197050"/>
    </source>
</evidence>
<dbReference type="FunFam" id="3.60.20.30:FF:000001">
    <property type="entry name" value="Isoaspartyl peptidase/L-asparaginase"/>
    <property type="match status" value="1"/>
</dbReference>
<dbReference type="GeneID" id="34014045"/>
<dbReference type="EMBL" id="CP022048">
    <property type="protein sequence ID" value="ASE38982.1"/>
    <property type="molecule type" value="Genomic_DNA"/>
</dbReference>
<reference evidence="11 13" key="4">
    <citation type="journal article" date="2023" name="FEMS Microbes">
        <title>Whole genomes of deep-sea sponge-associated bacteria exhibit high novel natural product potential.</title>
        <authorList>
            <person name="Hesketh-Best P.J."/>
            <person name="January G.G."/>
            <person name="Koch M.J."/>
            <person name="Warburton P.J."/>
            <person name="Howell K.L."/>
            <person name="Upton M."/>
        </authorList>
    </citation>
    <scope>NUCLEOTIDE SEQUENCE [LARGE SCALE GENOMIC DNA]</scope>
    <source>
        <strain evidence="11 13">PC206-O</strain>
    </source>
</reference>
<keyword evidence="9" id="KW-0732">Signal</keyword>
<feature type="chain" id="PRO_5011299166" description="Isoaspartyl peptidase" evidence="9">
    <location>
        <begin position="23"/>
        <end position="355"/>
    </location>
</feature>
<gene>
    <name evidence="10" type="ORF">CEP68_05425</name>
    <name evidence="11" type="ORF">NJD11_15555</name>
</gene>
<feature type="active site" description="Nucleophile" evidence="5">
    <location>
        <position position="220"/>
    </location>
</feature>
<reference evidence="10" key="2">
    <citation type="submission" date="2017-12" db="EMBL/GenBank/DDBJ databases">
        <title>FDA dAtabase for Regulatory Grade micrObial Sequences (FDA-ARGOS): Supporting development and validation of Infectious Disease Dx tests.</title>
        <authorList>
            <person name="Campos J."/>
            <person name="Goldberg B."/>
            <person name="Tallon L."/>
            <person name="Sadzewicz L."/>
            <person name="Sengamalay N."/>
            <person name="Ott S."/>
            <person name="Godinez A."/>
            <person name="Nagaraj S."/>
            <person name="Vavikolanu K."/>
            <person name="Vyas G."/>
            <person name="Nadendla S."/>
            <person name="Aluvathingal J."/>
            <person name="Geyer C."/>
            <person name="Nandy P."/>
            <person name="Hobson J."/>
            <person name="Sichtig H."/>
        </authorList>
    </citation>
    <scope>NUCLEOTIDE SEQUENCE</scope>
    <source>
        <strain evidence="10">FDAARGOS_289</strain>
    </source>
</reference>
<evidence type="ECO:0000313" key="13">
    <source>
        <dbReference type="Proteomes" id="UP001272940"/>
    </source>
</evidence>
<dbReference type="GO" id="GO:0016811">
    <property type="term" value="F:hydrolase activity, acting on carbon-nitrogen (but not peptide) bonds, in linear amides"/>
    <property type="evidence" value="ECO:0007669"/>
    <property type="project" value="UniProtKB-ARBA"/>
</dbReference>
<dbReference type="EMBL" id="JAMYEC010000013">
    <property type="protein sequence ID" value="MDX2336353.1"/>
    <property type="molecule type" value="Genomic_DNA"/>
</dbReference>
<name>A0A1Z3U6T9_BREVE</name>
<feature type="site" description="Cleavage; by autolysis" evidence="7">
    <location>
        <begin position="219"/>
        <end position="220"/>
    </location>
</feature>
<protein>
    <recommendedName>
        <fullName evidence="4">Isoaspartyl peptidase</fullName>
    </recommendedName>
</protein>
<feature type="binding site" evidence="6">
    <location>
        <begin position="272"/>
        <end position="275"/>
    </location>
    <ligand>
        <name>substrate</name>
    </ligand>
</feature>
<proteinExistence type="predicted"/>
<dbReference type="PANTHER" id="PTHR10188">
    <property type="entry name" value="L-ASPARAGINASE"/>
    <property type="match status" value="1"/>
</dbReference>
<evidence type="ECO:0000256" key="8">
    <source>
        <dbReference type="SAM" id="MobiDB-lite"/>
    </source>
</evidence>
<feature type="region of interest" description="Disordered" evidence="8">
    <location>
        <begin position="186"/>
        <end position="205"/>
    </location>
</feature>
<sequence>MMRIACSALIALFALSLSSAHAQDAAPQWSLAIHGGAGVIERSSLTPEQDAAYRAALQGALDAGSAVLKSGGSALDAVQAAVQVMEDDPLFNAGRGAVFTAAGRNELDAAIMNGSDLTAGSVAGLTTTRHPVAAARAVMERSPHVMLIGPGADAFAASVGLEQVDPAFFFTERRWQGLVKALTEAGQPVPERPAGAPASPTAPGAQAEIAPPLNEKKFGTVGAVALDSQGRLAAATSTGGMTAKRWGRVGDVPIIGAGTYASNADGCAVSATGDGEYFIRATVARDICARIAAGAATQAAGQAEIADAERLGGKGGVIVMGLDGRPAFAMSTSGMYRGAASSTDPARVAIYADEP</sequence>
<evidence type="ECO:0000256" key="4">
    <source>
        <dbReference type="ARBA" id="ARBA00069124"/>
    </source>
</evidence>
<dbReference type="Pfam" id="PF01112">
    <property type="entry name" value="Asparaginase_2"/>
    <property type="match status" value="1"/>
</dbReference>
<dbReference type="GO" id="GO:0006508">
    <property type="term" value="P:proteolysis"/>
    <property type="evidence" value="ECO:0007669"/>
    <property type="project" value="UniProtKB-KW"/>
</dbReference>
<reference evidence="11" key="3">
    <citation type="submission" date="2022-06" db="EMBL/GenBank/DDBJ databases">
        <authorList>
            <person name="Hesketh-Best P.J."/>
            <person name="Koch M.J."/>
        </authorList>
    </citation>
    <scope>NUCLEOTIDE SEQUENCE</scope>
    <source>
        <strain evidence="11">PC206-O</strain>
    </source>
</reference>
<dbReference type="InterPro" id="IPR000246">
    <property type="entry name" value="Peptidase_T2"/>
</dbReference>
<dbReference type="SUPFAM" id="SSF56235">
    <property type="entry name" value="N-terminal nucleophile aminohydrolases (Ntn hydrolases)"/>
    <property type="match status" value="1"/>
</dbReference>
<reference evidence="12" key="1">
    <citation type="submission" date="2017-06" db="EMBL/GenBank/DDBJ databases">
        <title>FDA dAtabase for Regulatory Grade micrObial Sequences (FDA-ARGOS): Supporting development and validation of Infectious Disease Dx tests.</title>
        <authorList>
            <person name="Minogue T."/>
            <person name="Wolcott M."/>
            <person name="Wasieloski L."/>
            <person name="Aguilar W."/>
            <person name="Moore D."/>
            <person name="Tallon L."/>
            <person name="Sadzewicz L."/>
            <person name="Sengamalay N."/>
            <person name="Ott S."/>
            <person name="Godinez A."/>
            <person name="Nagaraj S."/>
            <person name="Nadendla S."/>
            <person name="Geyer C."/>
            <person name="Sichtig H."/>
        </authorList>
    </citation>
    <scope>NUCLEOTIDE SEQUENCE [LARGE SCALE GENOMIC DNA]</scope>
    <source>
        <strain evidence="12">FDAARGOS_289</strain>
    </source>
</reference>
<dbReference type="CDD" id="cd04701">
    <property type="entry name" value="Asparaginase_2"/>
    <property type="match status" value="1"/>
</dbReference>
<dbReference type="Proteomes" id="UP001272940">
    <property type="component" value="Unassembled WGS sequence"/>
</dbReference>
<feature type="binding site" evidence="6">
    <location>
        <begin position="248"/>
        <end position="251"/>
    </location>
    <ligand>
        <name>substrate</name>
    </ligand>
</feature>
<feature type="signal peptide" evidence="9">
    <location>
        <begin position="1"/>
        <end position="22"/>
    </location>
</feature>
<dbReference type="AlphaFoldDB" id="A0A1Z3U6T9"/>
<keyword evidence="3" id="KW-0068">Autocatalytic cleavage</keyword>
<organism evidence="10 12">
    <name type="scientific">Brevundimonas vesicularis</name>
    <name type="common">Pseudomonas vesicularis</name>
    <dbReference type="NCBI Taxonomy" id="41276"/>
    <lineage>
        <taxon>Bacteria</taxon>
        <taxon>Pseudomonadati</taxon>
        <taxon>Pseudomonadota</taxon>
        <taxon>Alphaproteobacteria</taxon>
        <taxon>Caulobacterales</taxon>
        <taxon>Caulobacteraceae</taxon>
        <taxon>Brevundimonas</taxon>
    </lineage>
</organism>
<keyword evidence="13" id="KW-1185">Reference proteome</keyword>
<dbReference type="RefSeq" id="WP_066627836.1">
    <property type="nucleotide sequence ID" value="NZ_CP022048.2"/>
</dbReference>
<dbReference type="Proteomes" id="UP000197050">
    <property type="component" value="Chromosome"/>
</dbReference>
<accession>A0A1Z3U6T9</accession>
<dbReference type="GO" id="GO:0008233">
    <property type="term" value="F:peptidase activity"/>
    <property type="evidence" value="ECO:0007669"/>
    <property type="project" value="UniProtKB-KW"/>
</dbReference>
<evidence type="ECO:0000256" key="3">
    <source>
        <dbReference type="ARBA" id="ARBA00022813"/>
    </source>
</evidence>
<evidence type="ECO:0000256" key="6">
    <source>
        <dbReference type="PIRSR" id="PIRSR600246-2"/>
    </source>
</evidence>
<dbReference type="KEGG" id="bvc:CEP68_05425"/>
<evidence type="ECO:0000313" key="11">
    <source>
        <dbReference type="EMBL" id="MDX2336353.1"/>
    </source>
</evidence>
<dbReference type="InterPro" id="IPR029055">
    <property type="entry name" value="Ntn_hydrolases_N"/>
</dbReference>
<evidence type="ECO:0000256" key="9">
    <source>
        <dbReference type="SAM" id="SignalP"/>
    </source>
</evidence>
<dbReference type="PANTHER" id="PTHR10188:SF6">
    <property type="entry name" value="N(4)-(BETA-N-ACETYLGLUCOSAMINYL)-L-ASPARAGINASE"/>
    <property type="match status" value="1"/>
</dbReference>
<feature type="compositionally biased region" description="Low complexity" evidence="8">
    <location>
        <begin position="193"/>
        <end position="205"/>
    </location>
</feature>
<evidence type="ECO:0000256" key="7">
    <source>
        <dbReference type="PIRSR" id="PIRSR600246-3"/>
    </source>
</evidence>
<evidence type="ECO:0000256" key="5">
    <source>
        <dbReference type="PIRSR" id="PIRSR600246-1"/>
    </source>
</evidence>
<keyword evidence="2" id="KW-0378">Hydrolase</keyword>
<keyword evidence="1" id="KW-0645">Protease</keyword>